<dbReference type="InterPro" id="IPR037143">
    <property type="entry name" value="4-PPantetheinyl_Trfase_dom_sf"/>
</dbReference>
<keyword evidence="5 8" id="KW-0460">Magnesium</keyword>
<dbReference type="Pfam" id="PF01648">
    <property type="entry name" value="ACPS"/>
    <property type="match status" value="1"/>
</dbReference>
<keyword evidence="6 8" id="KW-0443">Lipid metabolism</keyword>
<dbReference type="EC" id="2.7.8.7" evidence="8"/>
<dbReference type="AlphaFoldDB" id="A0A7X2IYE2"/>
<comment type="caution">
    <text evidence="10">The sequence shown here is derived from an EMBL/GenBank/DDBJ whole genome shotgun (WGS) entry which is preliminary data.</text>
</comment>
<sequence length="124" mass="13940">MISGIGMDIVEIGRIASLLERQPRFALRVLTPLELERFEGLSERRRVEFLAGRFAVKEAFAKAKGSGIGHELSFLDIEVLNDKRGAPFLQYRGKKEQEELKVHVSITHSRDYAAAQVILESLSS</sequence>
<dbReference type="Proteomes" id="UP000448867">
    <property type="component" value="Unassembled WGS sequence"/>
</dbReference>
<protein>
    <recommendedName>
        <fullName evidence="8">Holo-[acyl-carrier-protein] synthase</fullName>
        <shortName evidence="8">Holo-ACP synthase</shortName>
        <ecNumber evidence="8">2.7.8.7</ecNumber>
    </recommendedName>
    <alternativeName>
        <fullName evidence="8">4'-phosphopantetheinyl transferase AcpS</fullName>
    </alternativeName>
</protein>
<dbReference type="InterPro" id="IPR008278">
    <property type="entry name" value="4-PPantetheinyl_Trfase_dom"/>
</dbReference>
<keyword evidence="1 8" id="KW-0444">Lipid biosynthesis</keyword>
<dbReference type="OrthoDB" id="517356at2"/>
<dbReference type="InterPro" id="IPR004568">
    <property type="entry name" value="Ppantetheine-prot_Trfase_dom"/>
</dbReference>
<evidence type="ECO:0000256" key="6">
    <source>
        <dbReference type="ARBA" id="ARBA00023098"/>
    </source>
</evidence>
<evidence type="ECO:0000256" key="2">
    <source>
        <dbReference type="ARBA" id="ARBA00022679"/>
    </source>
</evidence>
<dbReference type="GO" id="GO:0008897">
    <property type="term" value="F:holo-[acyl-carrier-protein] synthase activity"/>
    <property type="evidence" value="ECO:0007669"/>
    <property type="project" value="UniProtKB-UniRule"/>
</dbReference>
<dbReference type="NCBIfam" id="TIGR00516">
    <property type="entry name" value="acpS"/>
    <property type="match status" value="1"/>
</dbReference>
<comment type="function">
    <text evidence="8">Transfers the 4'-phosphopantetheine moiety from coenzyme A to a Ser of acyl-carrier-protein.</text>
</comment>
<evidence type="ECO:0000256" key="8">
    <source>
        <dbReference type="HAMAP-Rule" id="MF_00101"/>
    </source>
</evidence>
<reference evidence="10 11" key="1">
    <citation type="submission" date="2019-11" db="EMBL/GenBank/DDBJ databases">
        <title>Bacillus lacus genome.</title>
        <authorList>
            <person name="Allen C.J."/>
            <person name="Newman J.D."/>
        </authorList>
    </citation>
    <scope>NUCLEOTIDE SEQUENCE [LARGE SCALE GENOMIC DNA]</scope>
    <source>
        <strain evidence="10 11">KCTC 33946</strain>
    </source>
</reference>
<keyword evidence="2 8" id="KW-0808">Transferase</keyword>
<evidence type="ECO:0000256" key="7">
    <source>
        <dbReference type="ARBA" id="ARBA00023160"/>
    </source>
</evidence>
<dbReference type="SUPFAM" id="SSF56214">
    <property type="entry name" value="4'-phosphopantetheinyl transferase"/>
    <property type="match status" value="1"/>
</dbReference>
<feature type="binding site" evidence="8">
    <location>
        <position position="8"/>
    </location>
    <ligand>
        <name>Mg(2+)</name>
        <dbReference type="ChEBI" id="CHEBI:18420"/>
    </ligand>
</feature>
<keyword evidence="3 8" id="KW-0479">Metal-binding</keyword>
<dbReference type="GO" id="GO:0005737">
    <property type="term" value="C:cytoplasm"/>
    <property type="evidence" value="ECO:0007669"/>
    <property type="project" value="UniProtKB-SubCell"/>
</dbReference>
<evidence type="ECO:0000256" key="3">
    <source>
        <dbReference type="ARBA" id="ARBA00022723"/>
    </source>
</evidence>
<evidence type="ECO:0000256" key="1">
    <source>
        <dbReference type="ARBA" id="ARBA00022516"/>
    </source>
</evidence>
<keyword evidence="4 8" id="KW-0276">Fatty acid metabolism</keyword>
<comment type="subcellular location">
    <subcellularLocation>
        <location evidence="8">Cytoplasm</location>
    </subcellularLocation>
</comment>
<evidence type="ECO:0000313" key="11">
    <source>
        <dbReference type="Proteomes" id="UP000448867"/>
    </source>
</evidence>
<comment type="similarity">
    <text evidence="8">Belongs to the P-Pant transferase superfamily. AcpS family.</text>
</comment>
<keyword evidence="11" id="KW-1185">Reference proteome</keyword>
<dbReference type="NCBIfam" id="TIGR00556">
    <property type="entry name" value="pantethn_trn"/>
    <property type="match status" value="1"/>
</dbReference>
<evidence type="ECO:0000256" key="4">
    <source>
        <dbReference type="ARBA" id="ARBA00022832"/>
    </source>
</evidence>
<dbReference type="Gene3D" id="3.90.470.20">
    <property type="entry name" value="4'-phosphopantetheinyl transferase domain"/>
    <property type="match status" value="1"/>
</dbReference>
<organism evidence="10 11">
    <name type="scientific">Metabacillus lacus</name>
    <dbReference type="NCBI Taxonomy" id="1983721"/>
    <lineage>
        <taxon>Bacteria</taxon>
        <taxon>Bacillati</taxon>
        <taxon>Bacillota</taxon>
        <taxon>Bacilli</taxon>
        <taxon>Bacillales</taxon>
        <taxon>Bacillaceae</taxon>
        <taxon>Metabacillus</taxon>
    </lineage>
</organism>
<comment type="cofactor">
    <cofactor evidence="8">
        <name>Mg(2+)</name>
        <dbReference type="ChEBI" id="CHEBI:18420"/>
    </cofactor>
</comment>
<dbReference type="GO" id="GO:0000287">
    <property type="term" value="F:magnesium ion binding"/>
    <property type="evidence" value="ECO:0007669"/>
    <property type="project" value="UniProtKB-UniRule"/>
</dbReference>
<accession>A0A7X2IYE2</accession>
<dbReference type="RefSeq" id="WP_154307231.1">
    <property type="nucleotide sequence ID" value="NZ_WKKI01000011.1"/>
</dbReference>
<feature type="binding site" evidence="8">
    <location>
        <position position="58"/>
    </location>
    <ligand>
        <name>Mg(2+)</name>
        <dbReference type="ChEBI" id="CHEBI:18420"/>
    </ligand>
</feature>
<dbReference type="EMBL" id="WKKI01000011">
    <property type="protein sequence ID" value="MRX72093.1"/>
    <property type="molecule type" value="Genomic_DNA"/>
</dbReference>
<keyword evidence="8" id="KW-0963">Cytoplasm</keyword>
<name>A0A7X2IYE2_9BACI</name>
<feature type="domain" description="4'-phosphopantetheinyl transferase" evidence="9">
    <location>
        <begin position="4"/>
        <end position="115"/>
    </location>
</feature>
<evidence type="ECO:0000313" key="10">
    <source>
        <dbReference type="EMBL" id="MRX72093.1"/>
    </source>
</evidence>
<evidence type="ECO:0000256" key="5">
    <source>
        <dbReference type="ARBA" id="ARBA00022842"/>
    </source>
</evidence>
<evidence type="ECO:0000259" key="9">
    <source>
        <dbReference type="Pfam" id="PF01648"/>
    </source>
</evidence>
<gene>
    <name evidence="8" type="primary">acpS</name>
    <name evidence="10" type="ORF">GJU40_07955</name>
</gene>
<comment type="catalytic activity">
    <reaction evidence="8">
        <text>apo-[ACP] + CoA = holo-[ACP] + adenosine 3',5'-bisphosphate + H(+)</text>
        <dbReference type="Rhea" id="RHEA:12068"/>
        <dbReference type="Rhea" id="RHEA-COMP:9685"/>
        <dbReference type="Rhea" id="RHEA-COMP:9690"/>
        <dbReference type="ChEBI" id="CHEBI:15378"/>
        <dbReference type="ChEBI" id="CHEBI:29999"/>
        <dbReference type="ChEBI" id="CHEBI:57287"/>
        <dbReference type="ChEBI" id="CHEBI:58343"/>
        <dbReference type="ChEBI" id="CHEBI:64479"/>
        <dbReference type="EC" id="2.7.8.7"/>
    </reaction>
</comment>
<dbReference type="HAMAP" id="MF_00101">
    <property type="entry name" value="AcpS"/>
    <property type="match status" value="1"/>
</dbReference>
<dbReference type="InterPro" id="IPR002582">
    <property type="entry name" value="ACPS"/>
</dbReference>
<proteinExistence type="inferred from homology"/>
<dbReference type="GO" id="GO:0006633">
    <property type="term" value="P:fatty acid biosynthetic process"/>
    <property type="evidence" value="ECO:0007669"/>
    <property type="project" value="UniProtKB-UniRule"/>
</dbReference>
<keyword evidence="7 8" id="KW-0275">Fatty acid biosynthesis</keyword>